<feature type="transmembrane region" description="Helical" evidence="1">
    <location>
        <begin position="825"/>
        <end position="847"/>
    </location>
</feature>
<protein>
    <submittedName>
        <fullName evidence="2">Uncharacterized protein</fullName>
    </submittedName>
</protein>
<dbReference type="Proteomes" id="UP000785679">
    <property type="component" value="Unassembled WGS sequence"/>
</dbReference>
<feature type="transmembrane region" description="Helical" evidence="1">
    <location>
        <begin position="898"/>
        <end position="922"/>
    </location>
</feature>
<gene>
    <name evidence="2" type="ORF">FGO68_gene9932</name>
</gene>
<sequence length="1239" mass="141058">MKYSKKYNSIALAICDSQSLNIMAYCLIHLDSINVESLSCLQDYTHYYALMAIEIIGADQIIVAQFGPWIGGRYPMTAMLNFNTKRVDFKGFGYAVPQTFTKGLFLPSGNVLYAVNDLQVNLNDGSGGLLQQVDNFLFGFILSSNGPSCQYSYGSITAYRTLSLITDIIDYESAPYSLTSYTPVSDFGFNHQNIIQRTLNYWALDQLVNECYETNSGNVSYIESKQVFNFAPFSNSLQQSRQLLYGIGQYQRWSLEYLTAQSACLINVEEAVYTYALYGDNGKRESYFLKLNPSNGILDMTPTNIALYRVIVVQSVQSNQSLAYYFTLIGINNKPPSIANVLQSEYAIVIGNEETFKVGLIVDPEGDPYTLTLNSKDLQGNLAIFIETWVQTYVKNGMLSLTVVPLVQSLIGTHTIYLELKDQYSIWPLTIEIKVLNTPTYYLKNLMNIGPPQFIVELENGLQILANSKRIIALPEIIDPDRDPFTIWIQKCLGMCSFFSSNKTIVISPTLKNVSPNWYFISIILKDIRIDGVFEKKQEYMLYFKIDSPDYKTQEDNAEGEVEGGKTQTLGQVYPEGNFQQAKLRPIEVNRDSVLTLKIFNCYMPQMLAKMIVGQNSTDVFKLSLKTQQMKHVGYQFLQNQEEDSLLYLSLNFSDQPSRRANILDILQIKVEKNVDYNTSFLGMRLPKGINITVLIPPQLNEVENKVYIGLKKQLSLIATITIILLCIIINFFLSMIAQVIWSFLNDLSVLMSLPLIAIYAPGLAQPIQIFLLKLFQLDLLMTDKWLIPGLFPENDKESDTPLNDCFDVYGYEAKQNIRNSGSSFLFMSILIVEIVILYALQMISSLEIERIKGMYEKYSRYFKWNVVLRFIIQQYPTLLIASVINTYEIRGESLGELMSTAVTFITLASSLFIFLTFHLILQRSSTNSTSYSTLLEGLRQGSSVARKWSMVYLLRWTYIIIILVVLRNHPIAQVHLLNIQQTLIVSLIINSKPYSENLENKISLFNELMISLYLYSLLGLSLFDLGLPIPDEESETYISDENYDIEKGFGWAQLFILSLTICVNLVKAIYMASKNANILKRISLITQRLRRKLIVRGLKWSKSGLSEEKQDAQGSGLPLGAQLKLNSSSVEATFHQHPGTNDQSINQTPIEILDFKPEEDYTPWQILDNDQVFKSNAIDDRVQKQKRRNPQLQLETIKPYVPIEVKLKSFKPLRIEKIEQRFDTGALVYQGAQIKLIQ</sequence>
<dbReference type="EMBL" id="RRYP01000781">
    <property type="protein sequence ID" value="TNV86861.1"/>
    <property type="molecule type" value="Genomic_DNA"/>
</dbReference>
<dbReference type="AlphaFoldDB" id="A0A8J8P7C2"/>
<keyword evidence="1" id="KW-1133">Transmembrane helix</keyword>
<feature type="transmembrane region" description="Helical" evidence="1">
    <location>
        <begin position="867"/>
        <end position="886"/>
    </location>
</feature>
<keyword evidence="3" id="KW-1185">Reference proteome</keyword>
<feature type="transmembrane region" description="Helical" evidence="1">
    <location>
        <begin position="1011"/>
        <end position="1030"/>
    </location>
</feature>
<accession>A0A8J8P7C2</accession>
<proteinExistence type="predicted"/>
<feature type="transmembrane region" description="Helical" evidence="1">
    <location>
        <begin position="1050"/>
        <end position="1071"/>
    </location>
</feature>
<name>A0A8J8P7C2_HALGN</name>
<evidence type="ECO:0000313" key="2">
    <source>
        <dbReference type="EMBL" id="TNV86861.1"/>
    </source>
</evidence>
<feature type="transmembrane region" description="Helical" evidence="1">
    <location>
        <begin position="750"/>
        <end position="772"/>
    </location>
</feature>
<organism evidence="2 3">
    <name type="scientific">Halteria grandinella</name>
    <dbReference type="NCBI Taxonomy" id="5974"/>
    <lineage>
        <taxon>Eukaryota</taxon>
        <taxon>Sar</taxon>
        <taxon>Alveolata</taxon>
        <taxon>Ciliophora</taxon>
        <taxon>Intramacronucleata</taxon>
        <taxon>Spirotrichea</taxon>
        <taxon>Stichotrichia</taxon>
        <taxon>Sporadotrichida</taxon>
        <taxon>Halteriidae</taxon>
        <taxon>Halteria</taxon>
    </lineage>
</organism>
<evidence type="ECO:0000313" key="3">
    <source>
        <dbReference type="Proteomes" id="UP000785679"/>
    </source>
</evidence>
<keyword evidence="1" id="KW-0472">Membrane</keyword>
<reference evidence="2" key="1">
    <citation type="submission" date="2019-06" db="EMBL/GenBank/DDBJ databases">
        <authorList>
            <person name="Zheng W."/>
        </authorList>
    </citation>
    <scope>NUCLEOTIDE SEQUENCE</scope>
    <source>
        <strain evidence="2">QDHG01</strain>
    </source>
</reference>
<feature type="transmembrane region" description="Helical" evidence="1">
    <location>
        <begin position="715"/>
        <end position="738"/>
    </location>
</feature>
<comment type="caution">
    <text evidence="2">The sequence shown here is derived from an EMBL/GenBank/DDBJ whole genome shotgun (WGS) entry which is preliminary data.</text>
</comment>
<keyword evidence="1" id="KW-0812">Transmembrane</keyword>
<evidence type="ECO:0000256" key="1">
    <source>
        <dbReference type="SAM" id="Phobius"/>
    </source>
</evidence>